<feature type="compositionally biased region" description="Basic and acidic residues" evidence="6">
    <location>
        <begin position="527"/>
        <end position="541"/>
    </location>
</feature>
<dbReference type="InParanoid" id="A0A0C3FVK4"/>
<protein>
    <submittedName>
        <fullName evidence="9">Uncharacterized protein</fullName>
    </submittedName>
</protein>
<comment type="similarity">
    <text evidence="2">Belongs to the ESF1 family.</text>
</comment>
<evidence type="ECO:0000256" key="4">
    <source>
        <dbReference type="ARBA" id="ARBA00023242"/>
    </source>
</evidence>
<dbReference type="Proteomes" id="UP000054166">
    <property type="component" value="Unassembled WGS sequence"/>
</dbReference>
<gene>
    <name evidence="9" type="ORF">PILCRDRAFT_95288</name>
</gene>
<evidence type="ECO:0000256" key="1">
    <source>
        <dbReference type="ARBA" id="ARBA00004604"/>
    </source>
</evidence>
<accession>A0A0C3FVK4</accession>
<organism evidence="9 10">
    <name type="scientific">Piloderma croceum (strain F 1598)</name>
    <dbReference type="NCBI Taxonomy" id="765440"/>
    <lineage>
        <taxon>Eukaryota</taxon>
        <taxon>Fungi</taxon>
        <taxon>Dikarya</taxon>
        <taxon>Basidiomycota</taxon>
        <taxon>Agaricomycotina</taxon>
        <taxon>Agaricomycetes</taxon>
        <taxon>Agaricomycetidae</taxon>
        <taxon>Atheliales</taxon>
        <taxon>Atheliaceae</taxon>
        <taxon>Piloderma</taxon>
    </lineage>
</organism>
<feature type="compositionally biased region" description="Acidic residues" evidence="6">
    <location>
        <begin position="439"/>
        <end position="457"/>
    </location>
</feature>
<dbReference type="FunCoup" id="A0A0C3FVK4">
    <property type="interactions" value="648"/>
</dbReference>
<evidence type="ECO:0000313" key="10">
    <source>
        <dbReference type="Proteomes" id="UP000054166"/>
    </source>
</evidence>
<dbReference type="InterPro" id="IPR039754">
    <property type="entry name" value="Esf1"/>
</dbReference>
<evidence type="ECO:0000256" key="3">
    <source>
        <dbReference type="ARBA" id="ARBA00023054"/>
    </source>
</evidence>
<feature type="region of interest" description="Disordered" evidence="6">
    <location>
        <begin position="649"/>
        <end position="703"/>
    </location>
</feature>
<feature type="compositionally biased region" description="Basic and acidic residues" evidence="6">
    <location>
        <begin position="649"/>
        <end position="663"/>
    </location>
</feature>
<proteinExistence type="inferred from homology"/>
<dbReference type="EMBL" id="KN832976">
    <property type="protein sequence ID" value="KIM88510.1"/>
    <property type="molecule type" value="Genomic_DNA"/>
</dbReference>
<evidence type="ECO:0000256" key="5">
    <source>
        <dbReference type="SAM" id="Coils"/>
    </source>
</evidence>
<dbReference type="GO" id="GO:0005730">
    <property type="term" value="C:nucleolus"/>
    <property type="evidence" value="ECO:0007669"/>
    <property type="project" value="UniProtKB-SubCell"/>
</dbReference>
<evidence type="ECO:0000256" key="6">
    <source>
        <dbReference type="SAM" id="MobiDB-lite"/>
    </source>
</evidence>
<dbReference type="AlphaFoldDB" id="A0A0C3FVK4"/>
<feature type="compositionally biased region" description="Low complexity" evidence="6">
    <location>
        <begin position="398"/>
        <end position="409"/>
    </location>
</feature>
<feature type="coiled-coil region" evidence="5">
    <location>
        <begin position="483"/>
        <end position="510"/>
    </location>
</feature>
<feature type="region of interest" description="Disordered" evidence="6">
    <location>
        <begin position="1"/>
        <end position="23"/>
    </location>
</feature>
<evidence type="ECO:0000313" key="9">
    <source>
        <dbReference type="EMBL" id="KIM88510.1"/>
    </source>
</evidence>
<evidence type="ECO:0000259" key="8">
    <source>
        <dbReference type="Pfam" id="PF25121"/>
    </source>
</evidence>
<keyword evidence="4" id="KW-0539">Nucleus</keyword>
<dbReference type="InterPro" id="IPR012580">
    <property type="entry name" value="NUC153"/>
</dbReference>
<dbReference type="PANTHER" id="PTHR12202:SF0">
    <property type="entry name" value="ESF1 HOMOLOG"/>
    <property type="match status" value="1"/>
</dbReference>
<keyword evidence="3 5" id="KW-0175">Coiled coil</keyword>
<dbReference type="Pfam" id="PF08159">
    <property type="entry name" value="NUC153"/>
    <property type="match status" value="1"/>
</dbReference>
<dbReference type="Pfam" id="PF25121">
    <property type="entry name" value="RRM_ESF1"/>
    <property type="match status" value="1"/>
</dbReference>
<dbReference type="HOGENOM" id="CLU_010564_0_1_1"/>
<dbReference type="PANTHER" id="PTHR12202">
    <property type="entry name" value="ESF1 HOMOLOG"/>
    <property type="match status" value="1"/>
</dbReference>
<dbReference type="STRING" id="765440.A0A0C3FVK4"/>
<dbReference type="InterPro" id="IPR056750">
    <property type="entry name" value="RRM_ESF1"/>
</dbReference>
<sequence length="703" mass="79691">MSDPRFARLTTDPRFRRPKKHQSKVVVDERFQEIFDDGKTKGKKGRVDKYGRAISHSHERDNLRQFYRLENADDAVSGPPTVPDYARGEVLLESSDEDDDREIATLGNDQKNPIPISKDKGEVEIDLDEGDFTDLDAQATVYASKLPPENEPQEGIERTRRIAVVNLDWDHVRAIHLYKFFSSLVSPTAPVVTSSSNSSVHLDPQHSIKRASSTVARGKILSVRVYPSEFGKERMAREETEGPPMEVFKKRRDFEDEEEINEKNIHEVGDEDDYDEDALRNYQLERLRYYYAIVTCDTVDAASHIYSELDGTELERSANVFDLSFVPDGMTFDDDCRDESLNDPNTNYKSIDFVTDALRHSKVTLTWDEDDPERNQITRRTLTKQEIEEADFKAYLASSTSGSESESGGPDSRKSNVRRKGKDAKGASRDKLRALLLGGDDDDLPEGWGRDEEDEPRDVDMEITFMPGLSQANGKDNKGETTLEKYERKLKEKRKRKEVLKERVVEKEQDVTGRTDDFFDAPSEVEEQNHTVERTRKDKVNKQGSAASPNPPRHDSLADELALLVASDNPNAEPKHFNMKSVLKAEKKAKGKGKKGRRRDVDDNETQVDFVLDVNDDRFKAVHEDHAFAIDPSNPHFKKTKGMTALLDERSKRQKSKRGDEGNHNILEGTGGGGGRNLTSLVESVKRKSAVVEQEGSGKRRRV</sequence>
<evidence type="ECO:0000256" key="2">
    <source>
        <dbReference type="ARBA" id="ARBA00009087"/>
    </source>
</evidence>
<feature type="domain" description="ESF1 RRM" evidence="8">
    <location>
        <begin position="159"/>
        <end position="339"/>
    </location>
</feature>
<feature type="region of interest" description="Disordered" evidence="6">
    <location>
        <begin position="512"/>
        <end position="556"/>
    </location>
</feature>
<feature type="compositionally biased region" description="Basic residues" evidence="6">
    <location>
        <begin position="589"/>
        <end position="598"/>
    </location>
</feature>
<dbReference type="OrthoDB" id="431825at2759"/>
<name>A0A0C3FVK4_PILCF</name>
<keyword evidence="10" id="KW-1185">Reference proteome</keyword>
<feature type="domain" description="NUC153" evidence="7">
    <location>
        <begin position="616"/>
        <end position="644"/>
    </location>
</feature>
<comment type="subcellular location">
    <subcellularLocation>
        <location evidence="1">Nucleus</location>
        <location evidence="1">Nucleolus</location>
    </subcellularLocation>
</comment>
<feature type="compositionally biased region" description="Basic and acidic residues" evidence="6">
    <location>
        <begin position="423"/>
        <end position="433"/>
    </location>
</feature>
<reference evidence="9 10" key="1">
    <citation type="submission" date="2014-04" db="EMBL/GenBank/DDBJ databases">
        <authorList>
            <consortium name="DOE Joint Genome Institute"/>
            <person name="Kuo A."/>
            <person name="Tarkka M."/>
            <person name="Buscot F."/>
            <person name="Kohler A."/>
            <person name="Nagy L.G."/>
            <person name="Floudas D."/>
            <person name="Copeland A."/>
            <person name="Barry K.W."/>
            <person name="Cichocki N."/>
            <person name="Veneault-Fourrey C."/>
            <person name="LaButti K."/>
            <person name="Lindquist E.A."/>
            <person name="Lipzen A."/>
            <person name="Lundell T."/>
            <person name="Morin E."/>
            <person name="Murat C."/>
            <person name="Sun H."/>
            <person name="Tunlid A."/>
            <person name="Henrissat B."/>
            <person name="Grigoriev I.V."/>
            <person name="Hibbett D.S."/>
            <person name="Martin F."/>
            <person name="Nordberg H.P."/>
            <person name="Cantor M.N."/>
            <person name="Hua S.X."/>
        </authorList>
    </citation>
    <scope>NUCLEOTIDE SEQUENCE [LARGE SCALE GENOMIC DNA]</scope>
    <source>
        <strain evidence="9 10">F 1598</strain>
    </source>
</reference>
<reference evidence="10" key="2">
    <citation type="submission" date="2015-01" db="EMBL/GenBank/DDBJ databases">
        <title>Evolutionary Origins and Diversification of the Mycorrhizal Mutualists.</title>
        <authorList>
            <consortium name="DOE Joint Genome Institute"/>
            <consortium name="Mycorrhizal Genomics Consortium"/>
            <person name="Kohler A."/>
            <person name="Kuo A."/>
            <person name="Nagy L.G."/>
            <person name="Floudas D."/>
            <person name="Copeland A."/>
            <person name="Barry K.W."/>
            <person name="Cichocki N."/>
            <person name="Veneault-Fourrey C."/>
            <person name="LaButti K."/>
            <person name="Lindquist E.A."/>
            <person name="Lipzen A."/>
            <person name="Lundell T."/>
            <person name="Morin E."/>
            <person name="Murat C."/>
            <person name="Riley R."/>
            <person name="Ohm R."/>
            <person name="Sun H."/>
            <person name="Tunlid A."/>
            <person name="Henrissat B."/>
            <person name="Grigoriev I.V."/>
            <person name="Hibbett D.S."/>
            <person name="Martin F."/>
        </authorList>
    </citation>
    <scope>NUCLEOTIDE SEQUENCE [LARGE SCALE GENOMIC DNA]</scope>
    <source>
        <strain evidence="10">F 1598</strain>
    </source>
</reference>
<feature type="region of interest" description="Disordered" evidence="6">
    <location>
        <begin position="396"/>
        <end position="458"/>
    </location>
</feature>
<dbReference type="GO" id="GO:0006364">
    <property type="term" value="P:rRNA processing"/>
    <property type="evidence" value="ECO:0007669"/>
    <property type="project" value="InterPro"/>
</dbReference>
<feature type="region of interest" description="Disordered" evidence="6">
    <location>
        <begin position="570"/>
        <end position="605"/>
    </location>
</feature>
<evidence type="ECO:0000259" key="7">
    <source>
        <dbReference type="Pfam" id="PF08159"/>
    </source>
</evidence>
<dbReference type="GO" id="GO:0003723">
    <property type="term" value="F:RNA binding"/>
    <property type="evidence" value="ECO:0007669"/>
    <property type="project" value="TreeGrafter"/>
</dbReference>